<name>A0ACB8BE09_9AGAM</name>
<gene>
    <name evidence="1" type="ORF">BV22DRAFT_1036743</name>
</gene>
<dbReference type="Proteomes" id="UP000790709">
    <property type="component" value="Unassembled WGS sequence"/>
</dbReference>
<evidence type="ECO:0000313" key="1">
    <source>
        <dbReference type="EMBL" id="KAH7923068.1"/>
    </source>
</evidence>
<accession>A0ACB8BE09</accession>
<sequence length="72" mass="8208">MPAVPHNISFRPVSQRFLAQSCDLTTREVAQWWTVLKDLVWEGNVIPFVAPCGMIVARRTFYGGLTSTLDRR</sequence>
<dbReference type="EMBL" id="MU266463">
    <property type="protein sequence ID" value="KAH7923068.1"/>
    <property type="molecule type" value="Genomic_DNA"/>
</dbReference>
<reference evidence="1" key="1">
    <citation type="journal article" date="2021" name="New Phytol.">
        <title>Evolutionary innovations through gain and loss of genes in the ectomycorrhizal Boletales.</title>
        <authorList>
            <person name="Wu G."/>
            <person name="Miyauchi S."/>
            <person name="Morin E."/>
            <person name="Kuo A."/>
            <person name="Drula E."/>
            <person name="Varga T."/>
            <person name="Kohler A."/>
            <person name="Feng B."/>
            <person name="Cao Y."/>
            <person name="Lipzen A."/>
            <person name="Daum C."/>
            <person name="Hundley H."/>
            <person name="Pangilinan J."/>
            <person name="Johnson J."/>
            <person name="Barry K."/>
            <person name="LaButti K."/>
            <person name="Ng V."/>
            <person name="Ahrendt S."/>
            <person name="Min B."/>
            <person name="Choi I.G."/>
            <person name="Park H."/>
            <person name="Plett J.M."/>
            <person name="Magnuson J."/>
            <person name="Spatafora J.W."/>
            <person name="Nagy L.G."/>
            <person name="Henrissat B."/>
            <person name="Grigoriev I.V."/>
            <person name="Yang Z.L."/>
            <person name="Xu J."/>
            <person name="Martin F.M."/>
        </authorList>
    </citation>
    <scope>NUCLEOTIDE SEQUENCE</scope>
    <source>
        <strain evidence="1">KUC20120723A-06</strain>
    </source>
</reference>
<comment type="caution">
    <text evidence="1">The sequence shown here is derived from an EMBL/GenBank/DDBJ whole genome shotgun (WGS) entry which is preliminary data.</text>
</comment>
<evidence type="ECO:0000313" key="2">
    <source>
        <dbReference type="Proteomes" id="UP000790709"/>
    </source>
</evidence>
<organism evidence="1 2">
    <name type="scientific">Leucogyrophana mollusca</name>
    <dbReference type="NCBI Taxonomy" id="85980"/>
    <lineage>
        <taxon>Eukaryota</taxon>
        <taxon>Fungi</taxon>
        <taxon>Dikarya</taxon>
        <taxon>Basidiomycota</taxon>
        <taxon>Agaricomycotina</taxon>
        <taxon>Agaricomycetes</taxon>
        <taxon>Agaricomycetidae</taxon>
        <taxon>Boletales</taxon>
        <taxon>Boletales incertae sedis</taxon>
        <taxon>Leucogyrophana</taxon>
    </lineage>
</organism>
<proteinExistence type="predicted"/>
<protein>
    <submittedName>
        <fullName evidence="1">Uncharacterized protein</fullName>
    </submittedName>
</protein>
<keyword evidence="2" id="KW-1185">Reference proteome</keyword>